<dbReference type="PROSITE" id="PS50878">
    <property type="entry name" value="RT_POL"/>
    <property type="match status" value="1"/>
</dbReference>
<dbReference type="Pfam" id="PF00078">
    <property type="entry name" value="RVT_1"/>
    <property type="match status" value="1"/>
</dbReference>
<dbReference type="InterPro" id="IPR043128">
    <property type="entry name" value="Rev_trsase/Diguanyl_cyclase"/>
</dbReference>
<accession>A0A0B7F8E0</accession>
<organism evidence="3 4">
    <name type="scientific">Thanatephorus cucumeris (strain AG1-IB / isolate 7/3/14)</name>
    <name type="common">Lettuce bottom rot fungus</name>
    <name type="synonym">Rhizoctonia solani</name>
    <dbReference type="NCBI Taxonomy" id="1108050"/>
    <lineage>
        <taxon>Eukaryota</taxon>
        <taxon>Fungi</taxon>
        <taxon>Dikarya</taxon>
        <taxon>Basidiomycota</taxon>
        <taxon>Agaricomycotina</taxon>
        <taxon>Agaricomycetes</taxon>
        <taxon>Cantharellales</taxon>
        <taxon>Ceratobasidiaceae</taxon>
        <taxon>Rhizoctonia</taxon>
        <taxon>Rhizoctonia solani AG-1</taxon>
    </lineage>
</organism>
<protein>
    <submittedName>
        <fullName evidence="3">Retrotransposable element Tf2 155 kDa protein type 3</fullName>
    </submittedName>
</protein>
<keyword evidence="1" id="KW-0511">Multifunctional enzyme</keyword>
<dbReference type="Gene3D" id="3.30.70.270">
    <property type="match status" value="1"/>
</dbReference>
<dbReference type="AlphaFoldDB" id="A0A0B7F8E0"/>
<dbReference type="InterPro" id="IPR000477">
    <property type="entry name" value="RT_dom"/>
</dbReference>
<keyword evidence="4" id="KW-1185">Reference proteome</keyword>
<dbReference type="CDD" id="cd09274">
    <property type="entry name" value="RNase_HI_RT_Ty3"/>
    <property type="match status" value="1"/>
</dbReference>
<dbReference type="GO" id="GO:0003824">
    <property type="term" value="F:catalytic activity"/>
    <property type="evidence" value="ECO:0007669"/>
    <property type="project" value="UniProtKB-KW"/>
</dbReference>
<dbReference type="Pfam" id="PF17921">
    <property type="entry name" value="Integrase_H2C2"/>
    <property type="match status" value="1"/>
</dbReference>
<dbReference type="Pfam" id="PF17919">
    <property type="entry name" value="RT_RNaseH_2"/>
    <property type="match status" value="1"/>
</dbReference>
<evidence type="ECO:0000313" key="3">
    <source>
        <dbReference type="EMBL" id="CEL53144.1"/>
    </source>
</evidence>
<feature type="domain" description="Reverse transcriptase" evidence="2">
    <location>
        <begin position="95"/>
        <end position="274"/>
    </location>
</feature>
<dbReference type="Gene3D" id="1.10.340.70">
    <property type="match status" value="1"/>
</dbReference>
<name>A0A0B7F8E0_THACB</name>
<dbReference type="InterPro" id="IPR041588">
    <property type="entry name" value="Integrase_H2C2"/>
</dbReference>
<dbReference type="PANTHER" id="PTHR37984">
    <property type="entry name" value="PROTEIN CBG26694"/>
    <property type="match status" value="1"/>
</dbReference>
<dbReference type="SUPFAM" id="SSF56672">
    <property type="entry name" value="DNA/RNA polymerases"/>
    <property type="match status" value="2"/>
</dbReference>
<dbReference type="Proteomes" id="UP000059188">
    <property type="component" value="Unassembled WGS sequence"/>
</dbReference>
<dbReference type="EMBL" id="LN679215">
    <property type="protein sequence ID" value="CEL53144.1"/>
    <property type="molecule type" value="Genomic_DNA"/>
</dbReference>
<evidence type="ECO:0000256" key="1">
    <source>
        <dbReference type="ARBA" id="ARBA00023268"/>
    </source>
</evidence>
<evidence type="ECO:0000259" key="2">
    <source>
        <dbReference type="PROSITE" id="PS50878"/>
    </source>
</evidence>
<dbReference type="STRING" id="1108050.A0A0B7F8E0"/>
<dbReference type="Gene3D" id="3.10.10.10">
    <property type="entry name" value="HIV Type 1 Reverse Transcriptase, subunit A, domain 1"/>
    <property type="match status" value="1"/>
</dbReference>
<reference evidence="3 4" key="1">
    <citation type="submission" date="2014-11" db="EMBL/GenBank/DDBJ databases">
        <authorList>
            <person name="Wibberg Daniel"/>
        </authorList>
    </citation>
    <scope>NUCLEOTIDE SEQUENCE [LARGE SCALE GENOMIC DNA]</scope>
    <source>
        <strain evidence="3">Rhizoctonia solani AG1-IB 7/3/14</strain>
    </source>
</reference>
<dbReference type="InterPro" id="IPR043502">
    <property type="entry name" value="DNA/RNA_pol_sf"/>
</dbReference>
<dbReference type="InterPro" id="IPR050951">
    <property type="entry name" value="Retrovirus_Pol_polyprotein"/>
</dbReference>
<dbReference type="PANTHER" id="PTHR37984:SF5">
    <property type="entry name" value="PROTEIN NYNRIN-LIKE"/>
    <property type="match status" value="1"/>
</dbReference>
<gene>
    <name evidence="3" type="ORF">RSOLAG1IB_11276</name>
</gene>
<dbReference type="InterPro" id="IPR041577">
    <property type="entry name" value="RT_RNaseH_2"/>
</dbReference>
<dbReference type="CDD" id="cd01647">
    <property type="entry name" value="RT_LTR"/>
    <property type="match status" value="1"/>
</dbReference>
<proteinExistence type="predicted"/>
<sequence>MLANPDINWHTLEVLLCPPVEARSSEIALPITSIPEEFKAFQKVFSDDFFTTLPAHCSYDCAIPLENGKDVPYGPIYPMTPSEITALKEHIDSELAAGKICPSTSPAGAPVMFVKRADGRLRLVVDYCRLNAITIKDCYALPRQDELIEKLRHAKIFTKLDLRNGYNDICIKEGNKWKAAFRTNYGHFEPTVMQFGLSNAPAVFQRFMNDIFRDLLDITVIGYLDNILIFSNSREEHVQHVTEVLSRLQKHNLFCNPSKCVFFVTEVTYIGLVVTPEWISMEQEKVNAIQEWPEPKNAQHPRVRRNTYKHPRWGFMYWLDPKGKEGPQSLYGVRVYCWWHFLASMPIAFQDFAQWHCQGFLTPPPVISAALSAAELRAAIVNFVLLYPTNPCTVPVSSPASAHALSDLEESLATPPAGTTLLPSLQLSANSPPAQGLWQAPAPATDNWLLFSYKGWSKEEIQRHRQAFDLDYRQEEEMLYSFTWVWEAAQKEAFQQIKITISREPILAHPDESQPYTLETDALGAAMGAVLSQRIDDGYLHPVAFISASFSPAELSYDSHDKELLAIICAFEHWRIFLEGTEHPVSVLTDHKKLEYWKSGRTFNRCHACWHLILASYNFVIPYWPGKESQKPDALSRCMDHSEIEPSPQTTLSKNQFEGLGAEVTTPLLEEMKEALQDNPSLDTVIAAAADPDSMPHSVTAKFKDYMLQDSLLLYQGRIVVPDGPKIKQQLLSHFHDSPGSGHQGRAHTLELISCHYYWPVMKFQVNCYVESCEICQINKGHVQHFAPKLLSVPAGLWEDVSYNFIVKLPKCRGNDSILVVVD</sequence>
<evidence type="ECO:0000313" key="4">
    <source>
        <dbReference type="Proteomes" id="UP000059188"/>
    </source>
</evidence>